<dbReference type="Proteomes" id="UP000199069">
    <property type="component" value="Unassembled WGS sequence"/>
</dbReference>
<dbReference type="InterPro" id="IPR007272">
    <property type="entry name" value="Sulf_transp_TsuA/YedE"/>
</dbReference>
<feature type="transmembrane region" description="Helical" evidence="8">
    <location>
        <begin position="351"/>
        <end position="371"/>
    </location>
</feature>
<evidence type="ECO:0000313" key="11">
    <source>
        <dbReference type="EMBL" id="PRQ70848.1"/>
    </source>
</evidence>
<dbReference type="PANTHER" id="PTHR30574">
    <property type="entry name" value="INNER MEMBRANE PROTEIN YEDE"/>
    <property type="match status" value="1"/>
</dbReference>
<feature type="chain" id="PRO_5035992743" description="DUF395 domain protein" evidence="9">
    <location>
        <begin position="24"/>
        <end position="372"/>
    </location>
</feature>
<dbReference type="AlphaFoldDB" id="A0A0K3CME1"/>
<evidence type="ECO:0000256" key="9">
    <source>
        <dbReference type="SAM" id="SignalP"/>
    </source>
</evidence>
<feature type="signal peptide" evidence="9">
    <location>
        <begin position="1"/>
        <end position="23"/>
    </location>
</feature>
<accession>A0A0K3CME1</accession>
<dbReference type="Proteomes" id="UP000239560">
    <property type="component" value="Unassembled WGS sequence"/>
</dbReference>
<evidence type="ECO:0000256" key="4">
    <source>
        <dbReference type="ARBA" id="ARBA00022519"/>
    </source>
</evidence>
<dbReference type="OMA" id="CYTPVYP"/>
<evidence type="ECO:0000256" key="2">
    <source>
        <dbReference type="ARBA" id="ARBA00022448"/>
    </source>
</evidence>
<name>A0A0K3CME1_RHOTO</name>
<keyword evidence="9" id="KW-0732">Signal</keyword>
<dbReference type="GO" id="GO:0005886">
    <property type="term" value="C:plasma membrane"/>
    <property type="evidence" value="ECO:0007669"/>
    <property type="project" value="UniProtKB-SubCell"/>
</dbReference>
<dbReference type="InterPro" id="IPR046513">
    <property type="entry name" value="DUF6691"/>
</dbReference>
<evidence type="ECO:0000256" key="6">
    <source>
        <dbReference type="ARBA" id="ARBA00022989"/>
    </source>
</evidence>
<feature type="transmembrane region" description="Helical" evidence="8">
    <location>
        <begin position="76"/>
        <end position="99"/>
    </location>
</feature>
<keyword evidence="12" id="KW-1185">Reference proteome</keyword>
<evidence type="ECO:0000313" key="13">
    <source>
        <dbReference type="Proteomes" id="UP000239560"/>
    </source>
</evidence>
<keyword evidence="7 8" id="KW-0472">Membrane</keyword>
<dbReference type="EMBL" id="CWKI01000014">
    <property type="protein sequence ID" value="CTR10814.1"/>
    <property type="molecule type" value="Genomic_DNA"/>
</dbReference>
<dbReference type="Pfam" id="PF20398">
    <property type="entry name" value="DUF6691"/>
    <property type="match status" value="1"/>
</dbReference>
<evidence type="ECO:0008006" key="14">
    <source>
        <dbReference type="Google" id="ProtNLM"/>
    </source>
</evidence>
<evidence type="ECO:0000256" key="5">
    <source>
        <dbReference type="ARBA" id="ARBA00022692"/>
    </source>
</evidence>
<reference evidence="10 12" key="1">
    <citation type="submission" date="2015-07" db="EMBL/GenBank/DDBJ databases">
        <authorList>
            <person name="Cajimat M.N.B."/>
            <person name="Milazzo M.L."/>
            <person name="Fulhorst C.F."/>
        </authorList>
    </citation>
    <scope>NUCLEOTIDE SEQUENCE [LARGE SCALE GENOMIC DNA]</scope>
    <source>
        <strain evidence="10">Single colony</strain>
    </source>
</reference>
<evidence type="ECO:0000256" key="7">
    <source>
        <dbReference type="ARBA" id="ARBA00023136"/>
    </source>
</evidence>
<dbReference type="OrthoDB" id="10254418at2759"/>
<reference evidence="11 13" key="2">
    <citation type="journal article" date="2018" name="Elife">
        <title>Functional genomics of lipid metabolism in the oleaginous yeast Rhodosporidium toruloides.</title>
        <authorList>
            <person name="Coradetti S.T."/>
            <person name="Pinel D."/>
            <person name="Geiselman G."/>
            <person name="Ito M."/>
            <person name="Mondo S."/>
            <person name="Reilly M.C."/>
            <person name="Cheng Y.F."/>
            <person name="Bauer S."/>
            <person name="Grigoriev I."/>
            <person name="Gladden J.M."/>
            <person name="Simmons B.A."/>
            <person name="Brem R."/>
            <person name="Arkin A.P."/>
            <person name="Skerker J.M."/>
        </authorList>
    </citation>
    <scope>NUCLEOTIDE SEQUENCE [LARGE SCALE GENOMIC DNA]</scope>
    <source>
        <strain evidence="11 13">NBRC 0880</strain>
    </source>
</reference>
<gene>
    <name evidence="10" type="primary">FGENESH: predicted gene_14.225</name>
    <name evidence="11" type="ORF">AAT19DRAFT_11005</name>
    <name evidence="10" type="ORF">BN2166_0066750</name>
</gene>
<keyword evidence="3" id="KW-1003">Cell membrane</keyword>
<sequence length="372" mass="38244">MPFTPAPALVGGLLLSFSTSSLALSHGRILGCSGIAHSSIAHFLSLLGIPHTRSSAPPKKDDRKDIPPSTSASAPWWKLASLAGFVAGGALLAVLRPSIERLVGAALFDPPATIAQQGGLARVILAGLLVGAGTKLANGCTSGHMLLGLPRFSRRSLAAVLTFFSFALLTSRLAPHPLAASFALPVPLAPATSSSFSPAQTLALLALPPLASLATASSDSLHSFFLSLTFTIGLSLAGMLRPSKVLSFFYLPLPLPFSSLKAPGEWDPSLAFVALGGLLPNALVYHNWTKKEPRPLVKGKDWTFPRDAKAGAIDTRLVIGSALFGTGWGLLGLCPGPLLSLLGTGPSISGWAPWVFGGAFAVGGVAGGWVGL</sequence>
<evidence type="ECO:0000256" key="8">
    <source>
        <dbReference type="SAM" id="Phobius"/>
    </source>
</evidence>
<evidence type="ECO:0000313" key="12">
    <source>
        <dbReference type="Proteomes" id="UP000199069"/>
    </source>
</evidence>
<evidence type="ECO:0000313" key="10">
    <source>
        <dbReference type="EMBL" id="CTR10814.1"/>
    </source>
</evidence>
<comment type="subcellular location">
    <subcellularLocation>
        <location evidence="1">Cell inner membrane</location>
        <topology evidence="1">Multi-pass membrane protein</topology>
    </subcellularLocation>
</comment>
<keyword evidence="2" id="KW-0813">Transport</keyword>
<evidence type="ECO:0000256" key="1">
    <source>
        <dbReference type="ARBA" id="ARBA00004429"/>
    </source>
</evidence>
<feature type="transmembrane region" description="Helical" evidence="8">
    <location>
        <begin position="157"/>
        <end position="175"/>
    </location>
</feature>
<feature type="transmembrane region" description="Helical" evidence="8">
    <location>
        <begin position="317"/>
        <end position="339"/>
    </location>
</feature>
<keyword evidence="4" id="KW-0997">Cell inner membrane</keyword>
<feature type="transmembrane region" description="Helical" evidence="8">
    <location>
        <begin position="225"/>
        <end position="250"/>
    </location>
</feature>
<dbReference type="EMBL" id="LCTV02000014">
    <property type="protein sequence ID" value="PRQ70848.1"/>
    <property type="molecule type" value="Genomic_DNA"/>
</dbReference>
<keyword evidence="6 8" id="KW-1133">Transmembrane helix</keyword>
<protein>
    <recommendedName>
        <fullName evidence="14">DUF395 domain protein</fullName>
    </recommendedName>
</protein>
<proteinExistence type="predicted"/>
<evidence type="ECO:0000256" key="3">
    <source>
        <dbReference type="ARBA" id="ARBA00022475"/>
    </source>
</evidence>
<keyword evidence="5 8" id="KW-0812">Transmembrane</keyword>
<dbReference type="PANTHER" id="PTHR30574:SF1">
    <property type="entry name" value="SULPHUR TRANSPORT DOMAIN-CONTAINING PROTEIN"/>
    <property type="match status" value="1"/>
</dbReference>
<organism evidence="10 12">
    <name type="scientific">Rhodotorula toruloides</name>
    <name type="common">Yeast</name>
    <name type="synonym">Rhodosporidium toruloides</name>
    <dbReference type="NCBI Taxonomy" id="5286"/>
    <lineage>
        <taxon>Eukaryota</taxon>
        <taxon>Fungi</taxon>
        <taxon>Dikarya</taxon>
        <taxon>Basidiomycota</taxon>
        <taxon>Pucciniomycotina</taxon>
        <taxon>Microbotryomycetes</taxon>
        <taxon>Sporidiobolales</taxon>
        <taxon>Sporidiobolaceae</taxon>
        <taxon>Rhodotorula</taxon>
    </lineage>
</organism>